<evidence type="ECO:0000256" key="6">
    <source>
        <dbReference type="ARBA" id="ARBA00023242"/>
    </source>
</evidence>
<keyword evidence="6" id="KW-0539">Nucleus</keyword>
<evidence type="ECO:0000313" key="9">
    <source>
        <dbReference type="EMBL" id="KAK6633161.1"/>
    </source>
</evidence>
<dbReference type="Proteomes" id="UP001372834">
    <property type="component" value="Unassembled WGS sequence"/>
</dbReference>
<feature type="domain" description="BZIP" evidence="8">
    <location>
        <begin position="20"/>
        <end position="83"/>
    </location>
</feature>
<accession>A0AAN8P2K8</accession>
<evidence type="ECO:0000256" key="7">
    <source>
        <dbReference type="SAM" id="MobiDB-lite"/>
    </source>
</evidence>
<dbReference type="GO" id="GO:0006351">
    <property type="term" value="P:DNA-templated transcription"/>
    <property type="evidence" value="ECO:0007669"/>
    <property type="project" value="InterPro"/>
</dbReference>
<dbReference type="GO" id="GO:0000978">
    <property type="term" value="F:RNA polymerase II cis-regulatory region sequence-specific DNA binding"/>
    <property type="evidence" value="ECO:0007669"/>
    <property type="project" value="TreeGrafter"/>
</dbReference>
<dbReference type="PANTHER" id="PTHR23334">
    <property type="entry name" value="CCAAT/ENHANCER BINDING PROTEIN"/>
    <property type="match status" value="1"/>
</dbReference>
<dbReference type="InterPro" id="IPR004827">
    <property type="entry name" value="bZIP"/>
</dbReference>
<evidence type="ECO:0000256" key="4">
    <source>
        <dbReference type="ARBA" id="ARBA00023125"/>
    </source>
</evidence>
<keyword evidence="3" id="KW-0805">Transcription regulation</keyword>
<dbReference type="InterPro" id="IPR031106">
    <property type="entry name" value="C/EBP"/>
</dbReference>
<evidence type="ECO:0000256" key="2">
    <source>
        <dbReference type="ARBA" id="ARBA00006951"/>
    </source>
</evidence>
<dbReference type="SMART" id="SM00338">
    <property type="entry name" value="BRLZ"/>
    <property type="match status" value="1"/>
</dbReference>
<dbReference type="SUPFAM" id="SSF57959">
    <property type="entry name" value="Leucine zipper domain"/>
    <property type="match status" value="1"/>
</dbReference>
<comment type="subcellular location">
    <subcellularLocation>
        <location evidence="1">Nucleus</location>
    </subcellularLocation>
</comment>
<dbReference type="GO" id="GO:0005634">
    <property type="term" value="C:nucleus"/>
    <property type="evidence" value="ECO:0007669"/>
    <property type="project" value="UniProtKB-SubCell"/>
</dbReference>
<feature type="region of interest" description="Disordered" evidence="7">
    <location>
        <begin position="1"/>
        <end position="47"/>
    </location>
</feature>
<keyword evidence="5" id="KW-0804">Transcription</keyword>
<dbReference type="InterPro" id="IPR046347">
    <property type="entry name" value="bZIP_sf"/>
</dbReference>
<evidence type="ECO:0000259" key="8">
    <source>
        <dbReference type="PROSITE" id="PS50217"/>
    </source>
</evidence>
<keyword evidence="4" id="KW-0238">DNA-binding</keyword>
<dbReference type="Gene3D" id="1.20.5.170">
    <property type="match status" value="1"/>
</dbReference>
<comment type="caution">
    <text evidence="9">The sequence shown here is derived from an EMBL/GenBank/DDBJ whole genome shotgun (WGS) entry which is preliminary data.</text>
</comment>
<dbReference type="PANTHER" id="PTHR23334:SF69">
    <property type="entry name" value="CCAAT_ENHANCER-BINDING PROTEIN GAMMA"/>
    <property type="match status" value="1"/>
</dbReference>
<reference evidence="9 10" key="1">
    <citation type="submission" date="2023-10" db="EMBL/GenBank/DDBJ databases">
        <title>Genomes of two closely related lineages of the louse Polyplax serrata with different host specificities.</title>
        <authorList>
            <person name="Martinu J."/>
            <person name="Tarabai H."/>
            <person name="Stefka J."/>
            <person name="Hypsa V."/>
        </authorList>
    </citation>
    <scope>NUCLEOTIDE SEQUENCE [LARGE SCALE GENOMIC DNA]</scope>
    <source>
        <strain evidence="9">HR10_N</strain>
    </source>
</reference>
<evidence type="ECO:0000256" key="3">
    <source>
        <dbReference type="ARBA" id="ARBA00023015"/>
    </source>
</evidence>
<comment type="similarity">
    <text evidence="2">Belongs to the bZIP family. C/EBP subfamily.</text>
</comment>
<proteinExistence type="inferred from homology"/>
<feature type="compositionally biased region" description="Basic residues" evidence="7">
    <location>
        <begin position="35"/>
        <end position="45"/>
    </location>
</feature>
<dbReference type="EMBL" id="JAWJWE010000006">
    <property type="protein sequence ID" value="KAK6633161.1"/>
    <property type="molecule type" value="Genomic_DNA"/>
</dbReference>
<dbReference type="PROSITE" id="PS50217">
    <property type="entry name" value="BZIP"/>
    <property type="match status" value="1"/>
</dbReference>
<evidence type="ECO:0000256" key="1">
    <source>
        <dbReference type="ARBA" id="ARBA00004123"/>
    </source>
</evidence>
<evidence type="ECO:0000256" key="5">
    <source>
        <dbReference type="ARBA" id="ARBA00023163"/>
    </source>
</evidence>
<dbReference type="GO" id="GO:0000981">
    <property type="term" value="F:DNA-binding transcription factor activity, RNA polymerase II-specific"/>
    <property type="evidence" value="ECO:0007669"/>
    <property type="project" value="TreeGrafter"/>
</dbReference>
<dbReference type="AlphaFoldDB" id="A0AAN8P2K8"/>
<evidence type="ECO:0000313" key="10">
    <source>
        <dbReference type="Proteomes" id="UP001372834"/>
    </source>
</evidence>
<name>A0AAN8P2K8_POLSC</name>
<organism evidence="9 10">
    <name type="scientific">Polyplax serrata</name>
    <name type="common">Common mouse louse</name>
    <dbReference type="NCBI Taxonomy" id="468196"/>
    <lineage>
        <taxon>Eukaryota</taxon>
        <taxon>Metazoa</taxon>
        <taxon>Ecdysozoa</taxon>
        <taxon>Arthropoda</taxon>
        <taxon>Hexapoda</taxon>
        <taxon>Insecta</taxon>
        <taxon>Pterygota</taxon>
        <taxon>Neoptera</taxon>
        <taxon>Paraneoptera</taxon>
        <taxon>Psocodea</taxon>
        <taxon>Troctomorpha</taxon>
        <taxon>Phthiraptera</taxon>
        <taxon>Anoplura</taxon>
        <taxon>Polyplacidae</taxon>
        <taxon>Polyplax</taxon>
    </lineage>
</organism>
<sequence>MPPESKDSRRKRKADTSVDDEEYRRKRDKNNLAVKRSRDKTKQRTKQTLDRVVQLKSENETLEEKIKLLTKELSFLKNLFLAHAGSNNSIDLNGVNLSAILQEDEAASTAAVGD</sequence>
<gene>
    <name evidence="9" type="ORF">RUM43_012905</name>
</gene>
<dbReference type="Pfam" id="PF07716">
    <property type="entry name" value="bZIP_2"/>
    <property type="match status" value="1"/>
</dbReference>
<dbReference type="CDD" id="cd14693">
    <property type="entry name" value="bZIP_CEBP"/>
    <property type="match status" value="1"/>
</dbReference>
<protein>
    <recommendedName>
        <fullName evidence="8">BZIP domain-containing protein</fullName>
    </recommendedName>
</protein>